<organism evidence="1 2">
    <name type="scientific">Desulfocucumis palustris</name>
    <dbReference type="NCBI Taxonomy" id="1898651"/>
    <lineage>
        <taxon>Bacteria</taxon>
        <taxon>Bacillati</taxon>
        <taxon>Bacillota</taxon>
        <taxon>Clostridia</taxon>
        <taxon>Eubacteriales</taxon>
        <taxon>Desulfocucumaceae</taxon>
        <taxon>Desulfocucumis</taxon>
    </lineage>
</organism>
<dbReference type="Proteomes" id="UP000239549">
    <property type="component" value="Unassembled WGS sequence"/>
</dbReference>
<proteinExistence type="predicted"/>
<protein>
    <submittedName>
        <fullName evidence="1">Uncharacterized protein</fullName>
    </submittedName>
</protein>
<sequence length="86" mass="9877">MAKELLWSEDMDYVYGWKKDFESKDEFIGEVKKQYEDGECEVVNVKIEPCIASEEGIPGDKVIPLALTDVVIENFYTAQVQPINEE</sequence>
<dbReference type="EMBL" id="BFAV01000162">
    <property type="protein sequence ID" value="GBF35425.1"/>
    <property type="molecule type" value="Genomic_DNA"/>
</dbReference>
<dbReference type="OrthoDB" id="2087053at2"/>
<keyword evidence="2" id="KW-1185">Reference proteome</keyword>
<dbReference type="AlphaFoldDB" id="A0A2L2XGU3"/>
<name>A0A2L2XGU3_9FIRM</name>
<reference evidence="2" key="1">
    <citation type="submission" date="2018-02" db="EMBL/GenBank/DDBJ databases">
        <title>Genome sequence of Desulfocucumis palustris strain NAW-5.</title>
        <authorList>
            <person name="Watanabe M."/>
            <person name="Kojima H."/>
            <person name="Fukui M."/>
        </authorList>
    </citation>
    <scope>NUCLEOTIDE SEQUENCE [LARGE SCALE GENOMIC DNA]</scope>
    <source>
        <strain evidence="2">NAW-5</strain>
    </source>
</reference>
<evidence type="ECO:0000313" key="2">
    <source>
        <dbReference type="Proteomes" id="UP000239549"/>
    </source>
</evidence>
<dbReference type="RefSeq" id="WP_104373494.1">
    <property type="nucleotide sequence ID" value="NZ_BFAV01000162.1"/>
</dbReference>
<evidence type="ECO:0000313" key="1">
    <source>
        <dbReference type="EMBL" id="GBF35425.1"/>
    </source>
</evidence>
<comment type="caution">
    <text evidence="1">The sequence shown here is derived from an EMBL/GenBank/DDBJ whole genome shotgun (WGS) entry which is preliminary data.</text>
</comment>
<accession>A0A2L2XGU3</accession>
<gene>
    <name evidence="1" type="ORF">DCCM_4552</name>
</gene>